<evidence type="ECO:0000313" key="3">
    <source>
        <dbReference type="EMBL" id="ATB33875.1"/>
    </source>
</evidence>
<feature type="transmembrane region" description="Helical" evidence="1">
    <location>
        <begin position="12"/>
        <end position="30"/>
    </location>
</feature>
<evidence type="ECO:0000259" key="2">
    <source>
        <dbReference type="Pfam" id="PF02470"/>
    </source>
</evidence>
<dbReference type="KEGG" id="mbd:MEBOL_007376"/>
<keyword evidence="4" id="KW-1185">Reference proteome</keyword>
<dbReference type="SUPFAM" id="SSF58104">
    <property type="entry name" value="Methyl-accepting chemotaxis protein (MCP) signaling domain"/>
    <property type="match status" value="1"/>
</dbReference>
<evidence type="ECO:0000313" key="4">
    <source>
        <dbReference type="Proteomes" id="UP000217289"/>
    </source>
</evidence>
<dbReference type="Proteomes" id="UP000217289">
    <property type="component" value="Chromosome"/>
</dbReference>
<accession>A0A250IQ48</accession>
<dbReference type="InterPro" id="IPR052336">
    <property type="entry name" value="MlaD_Phospholipid_Transporter"/>
</dbReference>
<organism evidence="3 4">
    <name type="scientific">Melittangium boletus DSM 14713</name>
    <dbReference type="NCBI Taxonomy" id="1294270"/>
    <lineage>
        <taxon>Bacteria</taxon>
        <taxon>Pseudomonadati</taxon>
        <taxon>Myxococcota</taxon>
        <taxon>Myxococcia</taxon>
        <taxon>Myxococcales</taxon>
        <taxon>Cystobacterineae</taxon>
        <taxon>Archangiaceae</taxon>
        <taxon>Melittangium</taxon>
    </lineage>
</organism>
<protein>
    <submittedName>
        <fullName evidence="3">Mammalian cell entry protein</fullName>
    </submittedName>
</protein>
<dbReference type="EMBL" id="CP022163">
    <property type="protein sequence ID" value="ATB33875.1"/>
    <property type="molecule type" value="Genomic_DNA"/>
</dbReference>
<dbReference type="InterPro" id="IPR003399">
    <property type="entry name" value="Mce/MlaD"/>
</dbReference>
<keyword evidence="1" id="KW-0472">Membrane</keyword>
<dbReference type="PANTHER" id="PTHR33371:SF4">
    <property type="entry name" value="INTERMEMBRANE PHOSPHOLIPID TRANSPORT SYSTEM BINDING PROTEIN MLAD"/>
    <property type="match status" value="1"/>
</dbReference>
<reference evidence="3 4" key="1">
    <citation type="submission" date="2017-06" db="EMBL/GenBank/DDBJ databases">
        <authorList>
            <person name="Kim H.J."/>
            <person name="Triplett B.A."/>
        </authorList>
    </citation>
    <scope>NUCLEOTIDE SEQUENCE [LARGE SCALE GENOMIC DNA]</scope>
    <source>
        <strain evidence="3 4">DSM 14713</strain>
    </source>
</reference>
<evidence type="ECO:0000256" key="1">
    <source>
        <dbReference type="SAM" id="Phobius"/>
    </source>
</evidence>
<dbReference type="AlphaFoldDB" id="A0A250IQ48"/>
<name>A0A250IQ48_9BACT</name>
<dbReference type="PANTHER" id="PTHR33371">
    <property type="entry name" value="INTERMEMBRANE PHOSPHOLIPID TRANSPORT SYSTEM BINDING PROTEIN MLAD-RELATED"/>
    <property type="match status" value="1"/>
</dbReference>
<feature type="domain" description="Mce/MlaD" evidence="2">
    <location>
        <begin position="42"/>
        <end position="115"/>
    </location>
</feature>
<dbReference type="Pfam" id="PF02470">
    <property type="entry name" value="MlaD"/>
    <property type="match status" value="1"/>
</dbReference>
<sequence>MPVKKLVTPFRVGLLVLVAGGFLFGFIAFTRKGGLGKDESLEAYAFFRDASGLGTKSRIQIAGIPVGEVTEVRLDGTRARVTVRIRNDVELHQDAALIKRSESLLGDYLLDLNPGTEMTPPLKNGEEIRKVVDVQGMEAAFASLSQITADIQQVTGALRDVLGGEKGAGSLGRIVDNMVRLSESVDLTVRSSSQQLDAILRNFEGVSADVRGLTQSNEQSVSNIVRNIEVITQDTREVLTSVRQIVGNGEGDLKDSVASLKQTMERLDRSLANIEEVTQKVKNGEGAVGTLLTDKRLGQKLSETVEDVSNLASTLTGMQTEVGLQATWLTGQGTSKNSVSLKVAPRPDKYYLLEVVDDPRGVTETVYTQTNPPSSGDPVLQAQKITRQGFTFSAQFAKRYYFTTLRFGMIESTGGVGADFHFLEDHLMLRMDAFNFSVDELRYPRLRTSLRAQAFDRIFLTVGLDDWLNAPRRDLNTRRMLAGRDFFFGGGLYFTDDDLKALLPILPTP</sequence>
<keyword evidence="1" id="KW-1133">Transmembrane helix</keyword>
<proteinExistence type="predicted"/>
<keyword evidence="1" id="KW-0812">Transmembrane</keyword>
<gene>
    <name evidence="3" type="ORF">MEBOL_007376</name>
</gene>